<evidence type="ECO:0008006" key="4">
    <source>
        <dbReference type="Google" id="ProtNLM"/>
    </source>
</evidence>
<feature type="compositionally biased region" description="Low complexity" evidence="1">
    <location>
        <begin position="462"/>
        <end position="474"/>
    </location>
</feature>
<proteinExistence type="predicted"/>
<dbReference type="AlphaFoldDB" id="A0A9P6IY76"/>
<sequence>MPMQVFEFQADTSVSLVSPAAINRKSCDHCFLNRKTCDKVRQAADSGDKCRRCAKDNRPCTFTPTVHLYHIADCVGRHQCRAKVIHAMGGRKKEVQFKTIEIPIICDMDSVVDQALFDFIQKQPNLLVYNNRIKSFLAQDMLGLSADHDDAVSTTYNPNHGLPSYSMATSPSPLNTKRSFSSEMASFTPSINTSPSQGLHQYRAVSPIDQQQQQPYQQHQRPHPYANHQRNHSDDRGRQPPHHHRPSNSPRGSPRPITPQEFHSSRHASLSNGEALAGLISSSGRLSPANSMNPLDGSMEYQQRRHSDNMAVAALASASASASGNMNNPFGGLYQQPMQQPMQQQQQHHPYAQQSPYPQAPFFHQPQPQPQFPQELQQLDLNSYRNPSPFPSSPVAPSPIQSAGSPHPHSPLDYSLNIGTNFGSMGSNSHQNLPSLFDTSLTMESQVQMQQQHFQGQHRRNLSSSSSLSNASASPMMTMASDNVSAIGTPNCNSAPVPPPMVITTTTEDGREVGFYYAVPSVNLNPNYSDADLFQDFTMMDALGEDFVWVENLFDDATDANPAVDEISATSHNGVQDRDVAVDSAFALAMNSAIPTDVNSMEADQWSSQYNPYESSLSGLGDESAGRISQSFQG</sequence>
<dbReference type="GO" id="GO:0000981">
    <property type="term" value="F:DNA-binding transcription factor activity, RNA polymerase II-specific"/>
    <property type="evidence" value="ECO:0007669"/>
    <property type="project" value="InterPro"/>
</dbReference>
<feature type="compositionally biased region" description="Polar residues" evidence="1">
    <location>
        <begin position="166"/>
        <end position="197"/>
    </location>
</feature>
<feature type="region of interest" description="Disordered" evidence="1">
    <location>
        <begin position="155"/>
        <end position="197"/>
    </location>
</feature>
<keyword evidence="3" id="KW-1185">Reference proteome</keyword>
<dbReference type="OrthoDB" id="2397774at2759"/>
<dbReference type="InterPro" id="IPR001138">
    <property type="entry name" value="Zn2Cys6_DnaBD"/>
</dbReference>
<organism evidence="2 3">
    <name type="scientific">Mortierella alpina</name>
    <name type="common">Oleaginous fungus</name>
    <name type="synonym">Mortierella renispora</name>
    <dbReference type="NCBI Taxonomy" id="64518"/>
    <lineage>
        <taxon>Eukaryota</taxon>
        <taxon>Fungi</taxon>
        <taxon>Fungi incertae sedis</taxon>
        <taxon>Mucoromycota</taxon>
        <taxon>Mortierellomycotina</taxon>
        <taxon>Mortierellomycetes</taxon>
        <taxon>Mortierellales</taxon>
        <taxon>Mortierellaceae</taxon>
        <taxon>Mortierella</taxon>
    </lineage>
</organism>
<gene>
    <name evidence="2" type="ORF">BGZ70_001975</name>
</gene>
<dbReference type="GO" id="GO:0008270">
    <property type="term" value="F:zinc ion binding"/>
    <property type="evidence" value="ECO:0007669"/>
    <property type="project" value="InterPro"/>
</dbReference>
<feature type="compositionally biased region" description="Low complexity" evidence="1">
    <location>
        <begin position="335"/>
        <end position="370"/>
    </location>
</feature>
<name>A0A9P6IY76_MORAP</name>
<reference evidence="2" key="1">
    <citation type="journal article" date="2020" name="Fungal Divers.">
        <title>Resolving the Mortierellaceae phylogeny through synthesis of multi-gene phylogenetics and phylogenomics.</title>
        <authorList>
            <person name="Vandepol N."/>
            <person name="Liber J."/>
            <person name="Desiro A."/>
            <person name="Na H."/>
            <person name="Kennedy M."/>
            <person name="Barry K."/>
            <person name="Grigoriev I.V."/>
            <person name="Miller A.N."/>
            <person name="O'Donnell K."/>
            <person name="Stajich J.E."/>
            <person name="Bonito G."/>
        </authorList>
    </citation>
    <scope>NUCLEOTIDE SEQUENCE</scope>
    <source>
        <strain evidence="2">CK1249</strain>
    </source>
</reference>
<accession>A0A9P6IY76</accession>
<feature type="region of interest" description="Disordered" evidence="1">
    <location>
        <begin position="209"/>
        <end position="269"/>
    </location>
</feature>
<comment type="caution">
    <text evidence="2">The sequence shown here is derived from an EMBL/GenBank/DDBJ whole genome shotgun (WGS) entry which is preliminary data.</text>
</comment>
<feature type="region of interest" description="Disordered" evidence="1">
    <location>
        <begin position="448"/>
        <end position="474"/>
    </location>
</feature>
<feature type="region of interest" description="Disordered" evidence="1">
    <location>
        <begin position="382"/>
        <end position="415"/>
    </location>
</feature>
<feature type="compositionally biased region" description="Low complexity" evidence="1">
    <location>
        <begin position="210"/>
        <end position="225"/>
    </location>
</feature>
<evidence type="ECO:0000256" key="1">
    <source>
        <dbReference type="SAM" id="MobiDB-lite"/>
    </source>
</evidence>
<protein>
    <recommendedName>
        <fullName evidence="4">Zn(2)-C6 fungal-type domain-containing protein</fullName>
    </recommendedName>
</protein>
<dbReference type="CDD" id="cd00067">
    <property type="entry name" value="GAL4"/>
    <property type="match status" value="1"/>
</dbReference>
<feature type="region of interest" description="Disordered" evidence="1">
    <location>
        <begin position="321"/>
        <end position="370"/>
    </location>
</feature>
<dbReference type="Proteomes" id="UP000738359">
    <property type="component" value="Unassembled WGS sequence"/>
</dbReference>
<dbReference type="EMBL" id="JAAAHY010001461">
    <property type="protein sequence ID" value="KAF9949031.1"/>
    <property type="molecule type" value="Genomic_DNA"/>
</dbReference>
<feature type="region of interest" description="Disordered" evidence="1">
    <location>
        <begin position="612"/>
        <end position="634"/>
    </location>
</feature>
<evidence type="ECO:0000313" key="3">
    <source>
        <dbReference type="Proteomes" id="UP000738359"/>
    </source>
</evidence>
<evidence type="ECO:0000313" key="2">
    <source>
        <dbReference type="EMBL" id="KAF9949031.1"/>
    </source>
</evidence>
<feature type="compositionally biased region" description="Pro residues" evidence="1">
    <location>
        <begin position="388"/>
        <end position="397"/>
    </location>
</feature>
<dbReference type="InterPro" id="IPR036864">
    <property type="entry name" value="Zn2-C6_fun-type_DNA-bd_sf"/>
</dbReference>
<dbReference type="SUPFAM" id="SSF57701">
    <property type="entry name" value="Zn2/Cys6 DNA-binding domain"/>
    <property type="match status" value="1"/>
</dbReference>